<dbReference type="SMART" id="SM01407">
    <property type="entry name" value="NAC"/>
    <property type="match status" value="1"/>
</dbReference>
<evidence type="ECO:0000256" key="4">
    <source>
        <dbReference type="HAMAP-Rule" id="MF_00814"/>
    </source>
</evidence>
<evidence type="ECO:0000259" key="7">
    <source>
        <dbReference type="SMART" id="SM01407"/>
    </source>
</evidence>
<evidence type="ECO:0000256" key="5">
    <source>
        <dbReference type="NCBIfam" id="TIGR00264"/>
    </source>
</evidence>
<dbReference type="Gene3D" id="2.20.70.30">
    <property type="entry name" value="Nascent polypeptide-associated complex domain"/>
    <property type="match status" value="1"/>
</dbReference>
<dbReference type="EMBL" id="CP104395">
    <property type="protein sequence ID" value="WEL20050.1"/>
    <property type="molecule type" value="Genomic_DNA"/>
</dbReference>
<keyword evidence="2 4" id="KW-0694">RNA-binding</keyword>
<reference evidence="8 9" key="1">
    <citation type="submission" date="2022-09" db="EMBL/GenBank/DDBJ databases">
        <title>Xylan utilization by haloarchaea-nanohaloarchaea associations.</title>
        <authorList>
            <person name="Yakimov M."/>
        </authorList>
    </citation>
    <scope>NUCLEOTIDE SEQUENCE [LARGE SCALE GENOMIC DNA]</scope>
    <source>
        <strain evidence="8 9">SVXNc</strain>
    </source>
</reference>
<dbReference type="InterPro" id="IPR002715">
    <property type="entry name" value="Nas_poly-pep-assoc_cplx_dom"/>
</dbReference>
<evidence type="ECO:0000256" key="1">
    <source>
        <dbReference type="ARBA" id="ARBA00022448"/>
    </source>
</evidence>
<feature type="domain" description="NAC-A/B" evidence="7">
    <location>
        <begin position="7"/>
        <end position="65"/>
    </location>
</feature>
<comment type="subunit">
    <text evidence="4">Homodimer. Interacts with the ribosome. Binds ribosomal RNA.</text>
</comment>
<evidence type="ECO:0000256" key="6">
    <source>
        <dbReference type="SAM" id="MobiDB-lite"/>
    </source>
</evidence>
<keyword evidence="1 4" id="KW-0813">Transport</keyword>
<evidence type="ECO:0000256" key="3">
    <source>
        <dbReference type="ARBA" id="ARBA00022927"/>
    </source>
</evidence>
<keyword evidence="3 4" id="KW-0653">Protein transport</keyword>
<dbReference type="InterPro" id="IPR005231">
    <property type="entry name" value="NAC_arc"/>
</dbReference>
<dbReference type="NCBIfam" id="TIGR00264">
    <property type="entry name" value="archaeal-type nascent polypeptide-associated complex protein"/>
    <property type="match status" value="1"/>
</dbReference>
<organism evidence="8 9">
    <name type="scientific">Candidatus Nanohalococcus occultus</name>
    <dbReference type="NCBI Taxonomy" id="2978047"/>
    <lineage>
        <taxon>Archaea</taxon>
        <taxon>Candidatus Nanohalarchaeota</taxon>
        <taxon>Candidatus Nanohalarchaeota incertae sedis</taxon>
        <taxon>Candidatus Nanohalococcus</taxon>
    </lineage>
</organism>
<evidence type="ECO:0000256" key="2">
    <source>
        <dbReference type="ARBA" id="ARBA00022884"/>
    </source>
</evidence>
<accession>A0ABY8CHQ1</accession>
<keyword evidence="9" id="KW-1185">Reference proteome</keyword>
<protein>
    <recommendedName>
        <fullName evidence="4 5">Nascent polypeptide-associated complex protein</fullName>
    </recommendedName>
</protein>
<feature type="region of interest" description="Disordered" evidence="6">
    <location>
        <begin position="85"/>
        <end position="105"/>
    </location>
</feature>
<comment type="similarity">
    <text evidence="4">Belongs to the NAC-alpha family.</text>
</comment>
<gene>
    <name evidence="8" type="primary">egd2</name>
    <name evidence="4" type="synonym">nac</name>
    <name evidence="8" type="ORF">SVXNc_1059</name>
</gene>
<proteinExistence type="inferred from homology"/>
<dbReference type="Proteomes" id="UP001218034">
    <property type="component" value="Chromosome"/>
</dbReference>
<dbReference type="InterPro" id="IPR038187">
    <property type="entry name" value="NAC_A/B_dom_sf"/>
</dbReference>
<dbReference type="HAMAP" id="MF_00814">
    <property type="entry name" value="NAC_arch"/>
    <property type="match status" value="1"/>
</dbReference>
<name>A0ABY8CHQ1_9ARCH</name>
<dbReference type="Pfam" id="PF01849">
    <property type="entry name" value="NAC"/>
    <property type="match status" value="1"/>
</dbReference>
<sequence>MFYMFGGNDMSQMMKQLGMDMEEIDADKVEITVGEKKLVFNSPEISKIEAQGQEIFQLQGGYTEETEVSSEDIELVVDKTGCSESEAKEALEENEDVASAVMDLQ</sequence>
<comment type="function">
    <text evidence="4">Contacts the emerging nascent chain on the ribosome.</text>
</comment>
<evidence type="ECO:0000313" key="9">
    <source>
        <dbReference type="Proteomes" id="UP001218034"/>
    </source>
</evidence>
<evidence type="ECO:0000313" key="8">
    <source>
        <dbReference type="EMBL" id="WEL20050.1"/>
    </source>
</evidence>